<accession>A0AAV9U2B7</accession>
<feature type="compositionally biased region" description="Polar residues" evidence="1">
    <location>
        <begin position="377"/>
        <end position="391"/>
    </location>
</feature>
<name>A0AAV9U2B7_9PEZI</name>
<organism evidence="2 3">
    <name type="scientific">Orbilia blumenaviensis</name>
    <dbReference type="NCBI Taxonomy" id="1796055"/>
    <lineage>
        <taxon>Eukaryota</taxon>
        <taxon>Fungi</taxon>
        <taxon>Dikarya</taxon>
        <taxon>Ascomycota</taxon>
        <taxon>Pezizomycotina</taxon>
        <taxon>Orbiliomycetes</taxon>
        <taxon>Orbiliales</taxon>
        <taxon>Orbiliaceae</taxon>
        <taxon>Orbilia</taxon>
    </lineage>
</organism>
<feature type="region of interest" description="Disordered" evidence="1">
    <location>
        <begin position="64"/>
        <end position="142"/>
    </location>
</feature>
<dbReference type="EMBL" id="JAVHNS010000018">
    <property type="protein sequence ID" value="KAK6331268.1"/>
    <property type="molecule type" value="Genomic_DNA"/>
</dbReference>
<protein>
    <submittedName>
        <fullName evidence="2">Uncharacterized protein</fullName>
    </submittedName>
</protein>
<keyword evidence="3" id="KW-1185">Reference proteome</keyword>
<gene>
    <name evidence="2" type="ORF">TWF730_004356</name>
</gene>
<feature type="region of interest" description="Disordered" evidence="1">
    <location>
        <begin position="25"/>
        <end position="48"/>
    </location>
</feature>
<evidence type="ECO:0000256" key="1">
    <source>
        <dbReference type="SAM" id="MobiDB-lite"/>
    </source>
</evidence>
<feature type="compositionally biased region" description="Acidic residues" evidence="1">
    <location>
        <begin position="352"/>
        <end position="365"/>
    </location>
</feature>
<proteinExistence type="predicted"/>
<evidence type="ECO:0000313" key="3">
    <source>
        <dbReference type="Proteomes" id="UP001373714"/>
    </source>
</evidence>
<reference evidence="2 3" key="1">
    <citation type="submission" date="2019-10" db="EMBL/GenBank/DDBJ databases">
        <authorList>
            <person name="Palmer J.M."/>
        </authorList>
    </citation>
    <scope>NUCLEOTIDE SEQUENCE [LARGE SCALE GENOMIC DNA]</scope>
    <source>
        <strain evidence="2 3">TWF730</strain>
    </source>
</reference>
<feature type="compositionally biased region" description="Polar residues" evidence="1">
    <location>
        <begin position="25"/>
        <end position="45"/>
    </location>
</feature>
<feature type="compositionally biased region" description="Basic residues" evidence="1">
    <location>
        <begin position="392"/>
        <end position="401"/>
    </location>
</feature>
<feature type="compositionally biased region" description="Polar residues" evidence="1">
    <location>
        <begin position="132"/>
        <end position="142"/>
    </location>
</feature>
<dbReference type="Proteomes" id="UP001373714">
    <property type="component" value="Unassembled WGS sequence"/>
</dbReference>
<sequence>MVKKLLSSNQKDCSGAAGGIAAAATDNTSNQGQPAPLSSGSGFNETSKKKGLASFFSSFGLGIFSKNDENTSDGTTEETTDSTATIAPPGNLSQDVADSLDKEGSPAKYKAPFSEPPRDTSQDEDHFESKNKQPFQASQSVDRQVISAPEIFNCDSDSDFDTEGNPLFDGQTESVPEQIQIATTQTTDGTITRCPETEHVTFEHLVISPATAERIIKGSIEKLTKDELMCIAHIKQVTISPEPETVYHFLEKNYLFLGSEHIALMNDELLFCKNLDEVFERGLTSHAKIVALFVGSSDPRDSQPQGQQDSSKVNDAALALQEYFKKYPSDAKLVVGTVRDSSQQFTDAQNVADEDNTSTEDEDEVDLSRTRSRKRQSTALSTDNLATTSVSRKQKAARKRR</sequence>
<evidence type="ECO:0000313" key="2">
    <source>
        <dbReference type="EMBL" id="KAK6331268.1"/>
    </source>
</evidence>
<feature type="compositionally biased region" description="Basic and acidic residues" evidence="1">
    <location>
        <begin position="116"/>
        <end position="131"/>
    </location>
</feature>
<dbReference type="AlphaFoldDB" id="A0AAV9U2B7"/>
<comment type="caution">
    <text evidence="2">The sequence shown here is derived from an EMBL/GenBank/DDBJ whole genome shotgun (WGS) entry which is preliminary data.</text>
</comment>
<feature type="region of interest" description="Disordered" evidence="1">
    <location>
        <begin position="344"/>
        <end position="401"/>
    </location>
</feature>